<name>A0A7C5Z3B0_UNCC3</name>
<comment type="caution">
    <text evidence="1">The sequence shown here is derived from an EMBL/GenBank/DDBJ whole genome shotgun (WGS) entry which is preliminary data.</text>
</comment>
<dbReference type="EMBL" id="DRVY01000045">
    <property type="protein sequence ID" value="HHR92159.1"/>
    <property type="molecule type" value="Genomic_DNA"/>
</dbReference>
<organism evidence="1">
    <name type="scientific">candidate division CPR3 bacterium</name>
    <dbReference type="NCBI Taxonomy" id="2268181"/>
    <lineage>
        <taxon>Bacteria</taxon>
        <taxon>Bacteria division CPR3</taxon>
    </lineage>
</organism>
<protein>
    <submittedName>
        <fullName evidence="1">Uncharacterized protein</fullName>
    </submittedName>
</protein>
<evidence type="ECO:0000313" key="1">
    <source>
        <dbReference type="EMBL" id="HHR92159.1"/>
    </source>
</evidence>
<gene>
    <name evidence="1" type="ORF">ENL96_01450</name>
</gene>
<accession>A0A7C5Z3B0</accession>
<sequence>MEKQYTNPLPIEITTFNGQEWITAFENSREAFGKFLLAAYLTRLEELLQKGVNTLQKVADLLSIPGYSNKNMI</sequence>
<reference evidence="1" key="1">
    <citation type="journal article" date="2020" name="mSystems">
        <title>Genome- and Community-Level Interaction Insights into Carbon Utilization and Element Cycling Functions of Hydrothermarchaeota in Hydrothermal Sediment.</title>
        <authorList>
            <person name="Zhou Z."/>
            <person name="Liu Y."/>
            <person name="Xu W."/>
            <person name="Pan J."/>
            <person name="Luo Z.H."/>
            <person name="Li M."/>
        </authorList>
    </citation>
    <scope>NUCLEOTIDE SEQUENCE [LARGE SCALE GENOMIC DNA]</scope>
    <source>
        <strain evidence="1">SpSt-1042</strain>
    </source>
</reference>
<dbReference type="AlphaFoldDB" id="A0A7C5Z3B0"/>
<proteinExistence type="predicted"/>